<evidence type="ECO:0000313" key="4">
    <source>
        <dbReference type="Proteomes" id="UP001277761"/>
    </source>
</evidence>
<name>A0ABU4VEG6_9ACTN</name>
<keyword evidence="4" id="KW-1185">Reference proteome</keyword>
<proteinExistence type="predicted"/>
<reference evidence="3 4" key="1">
    <citation type="submission" date="2023-11" db="EMBL/GenBank/DDBJ databases">
        <authorList>
            <person name="Xu M."/>
            <person name="Jiang T."/>
        </authorList>
    </citation>
    <scope>NUCLEOTIDE SEQUENCE [LARGE SCALE GENOMIC DNA]</scope>
    <source>
        <strain evidence="3 4">SD</strain>
    </source>
</reference>
<feature type="transmembrane region" description="Helical" evidence="2">
    <location>
        <begin position="134"/>
        <end position="154"/>
    </location>
</feature>
<keyword evidence="2" id="KW-0472">Membrane</keyword>
<feature type="transmembrane region" description="Helical" evidence="2">
    <location>
        <begin position="166"/>
        <end position="187"/>
    </location>
</feature>
<accession>A0ABU4VEG6</accession>
<comment type="caution">
    <text evidence="3">The sequence shown here is derived from an EMBL/GenBank/DDBJ whole genome shotgun (WGS) entry which is preliminary data.</text>
</comment>
<dbReference type="Proteomes" id="UP001277761">
    <property type="component" value="Unassembled WGS sequence"/>
</dbReference>
<feature type="region of interest" description="Disordered" evidence="1">
    <location>
        <begin position="197"/>
        <end position="217"/>
    </location>
</feature>
<evidence type="ECO:0008006" key="5">
    <source>
        <dbReference type="Google" id="ProtNLM"/>
    </source>
</evidence>
<organism evidence="3 4">
    <name type="scientific">Patulibacter brassicae</name>
    <dbReference type="NCBI Taxonomy" id="1705717"/>
    <lineage>
        <taxon>Bacteria</taxon>
        <taxon>Bacillati</taxon>
        <taxon>Actinomycetota</taxon>
        <taxon>Thermoleophilia</taxon>
        <taxon>Solirubrobacterales</taxon>
        <taxon>Patulibacteraceae</taxon>
        <taxon>Patulibacter</taxon>
    </lineage>
</organism>
<keyword evidence="2" id="KW-0812">Transmembrane</keyword>
<gene>
    <name evidence="3" type="ORF">SK069_00735</name>
</gene>
<evidence type="ECO:0000256" key="1">
    <source>
        <dbReference type="SAM" id="MobiDB-lite"/>
    </source>
</evidence>
<dbReference type="RefSeq" id="WP_319952257.1">
    <property type="nucleotide sequence ID" value="NZ_JAXAVX010000001.1"/>
</dbReference>
<keyword evidence="2" id="KW-1133">Transmembrane helix</keyword>
<evidence type="ECO:0000256" key="2">
    <source>
        <dbReference type="SAM" id="Phobius"/>
    </source>
</evidence>
<evidence type="ECO:0000313" key="3">
    <source>
        <dbReference type="EMBL" id="MDX8150104.1"/>
    </source>
</evidence>
<sequence>MAKQRQMKIEQRGGLAAMQALEQRSDEELERETRNRAAAMAILGSRAAERYDAPAARRFFQQALAAARPQERPQIRRMAEAALALAERRSNDLAAAAQRLGQEAPSRRQLFLLRLAGLLVPPPGSGGWRRARGVLLIILLLVLLGAVATGLVWLVSLPIPGSLDTASLIVLGIMVLVAALVGLVVFGRRRQRRAQAKRAEAAQQMRQPTNRASRRRG</sequence>
<protein>
    <recommendedName>
        <fullName evidence="5">Tetratricopeptide repeat protein</fullName>
    </recommendedName>
</protein>
<dbReference type="EMBL" id="JAXAVX010000001">
    <property type="protein sequence ID" value="MDX8150104.1"/>
    <property type="molecule type" value="Genomic_DNA"/>
</dbReference>